<sequence>MTKGPVKFGASNFEYGVVDESELVQETRKVPGLSTIKVELTNEMKTIAADDGPYAVLSGGITEAKETIEIYDVDSQMKQDLYGIKVVGGVEVYNKNLVPKDVATLFKTKTSNGKNIWFAMLKGKFTIPGVDTKAVDGTPDPNADSIEGSFVPRGDDDDGNVVLIGREDNEDFDFEQFHKWVFPTTEDDATIPDTVSKP</sequence>
<evidence type="ECO:0000313" key="1">
    <source>
        <dbReference type="EMBL" id="HJE96952.1"/>
    </source>
</evidence>
<dbReference type="AlphaFoldDB" id="A0A921K0H4"/>
<organism evidence="1 2">
    <name type="scientific">Ligilactobacillus acidipiscis</name>
    <dbReference type="NCBI Taxonomy" id="89059"/>
    <lineage>
        <taxon>Bacteria</taxon>
        <taxon>Bacillati</taxon>
        <taxon>Bacillota</taxon>
        <taxon>Bacilli</taxon>
        <taxon>Lactobacillales</taxon>
        <taxon>Lactobacillaceae</taxon>
        <taxon>Ligilactobacillus</taxon>
    </lineage>
</organism>
<dbReference type="Proteomes" id="UP000707535">
    <property type="component" value="Unassembled WGS sequence"/>
</dbReference>
<dbReference type="InterPro" id="IPR006490">
    <property type="entry name" value="Maj_tail_phi13"/>
</dbReference>
<protein>
    <submittedName>
        <fullName evidence="1">Phage tail protein</fullName>
    </submittedName>
</protein>
<name>A0A921K0H4_9LACO</name>
<reference evidence="1" key="2">
    <citation type="submission" date="2021-09" db="EMBL/GenBank/DDBJ databases">
        <authorList>
            <person name="Gilroy R."/>
        </authorList>
    </citation>
    <scope>NUCLEOTIDE SEQUENCE</scope>
    <source>
        <strain evidence="1">CHK174-6876</strain>
    </source>
</reference>
<evidence type="ECO:0000313" key="2">
    <source>
        <dbReference type="Proteomes" id="UP000707535"/>
    </source>
</evidence>
<accession>A0A921K0H4</accession>
<gene>
    <name evidence="1" type="ORF">K8V00_04960</name>
</gene>
<dbReference type="EMBL" id="DYXG01000043">
    <property type="protein sequence ID" value="HJE96952.1"/>
    <property type="molecule type" value="Genomic_DNA"/>
</dbReference>
<dbReference type="NCBIfam" id="TIGR01603">
    <property type="entry name" value="maj_tail_phi13"/>
    <property type="match status" value="1"/>
</dbReference>
<reference evidence="1" key="1">
    <citation type="journal article" date="2021" name="PeerJ">
        <title>Extensive microbial diversity within the chicken gut microbiome revealed by metagenomics and culture.</title>
        <authorList>
            <person name="Gilroy R."/>
            <person name="Ravi A."/>
            <person name="Getino M."/>
            <person name="Pursley I."/>
            <person name="Horton D.L."/>
            <person name="Alikhan N.F."/>
            <person name="Baker D."/>
            <person name="Gharbi K."/>
            <person name="Hall N."/>
            <person name="Watson M."/>
            <person name="Adriaenssens E.M."/>
            <person name="Foster-Nyarko E."/>
            <person name="Jarju S."/>
            <person name="Secka A."/>
            <person name="Antonio M."/>
            <person name="Oren A."/>
            <person name="Chaudhuri R.R."/>
            <person name="La Ragione R."/>
            <person name="Hildebrand F."/>
            <person name="Pallen M.J."/>
        </authorList>
    </citation>
    <scope>NUCLEOTIDE SEQUENCE</scope>
    <source>
        <strain evidence="1">CHK174-6876</strain>
    </source>
</reference>
<comment type="caution">
    <text evidence="1">The sequence shown here is derived from an EMBL/GenBank/DDBJ whole genome shotgun (WGS) entry which is preliminary data.</text>
</comment>
<proteinExistence type="predicted"/>